<dbReference type="EMBL" id="AAEW02000029">
    <property type="protein sequence ID" value="EAT14387.1"/>
    <property type="molecule type" value="Genomic_DNA"/>
</dbReference>
<feature type="binding site" evidence="6">
    <location>
        <position position="312"/>
    </location>
    <ligand>
        <name>[4Fe-4S] cluster</name>
        <dbReference type="ChEBI" id="CHEBI:49883"/>
        <note>4Fe-4S-S-AdoMet</note>
    </ligand>
</feature>
<dbReference type="Pfam" id="PF08497">
    <property type="entry name" value="Radical_SAM_N"/>
    <property type="match status" value="1"/>
</dbReference>
<keyword evidence="5 6" id="KW-0411">Iron-sulfur</keyword>
<feature type="binding site" evidence="6">
    <location>
        <position position="308"/>
    </location>
    <ligand>
        <name>[4Fe-4S] cluster</name>
        <dbReference type="ChEBI" id="CHEBI:49883"/>
        <note>4Fe-4S-S-AdoMet</note>
    </ligand>
</feature>
<comment type="caution">
    <text evidence="9">The sequence shown here is derived from an EMBL/GenBank/DDBJ whole genome shotgun (WGS) entry which is preliminary data.</text>
</comment>
<gene>
    <name evidence="9" type="ORF">Dace_0300</name>
</gene>
<evidence type="ECO:0000313" key="9">
    <source>
        <dbReference type="EMBL" id="EAT14387.1"/>
    </source>
</evidence>
<dbReference type="SFLD" id="SFLDG01082">
    <property type="entry name" value="B12-binding_domain_containing"/>
    <property type="match status" value="1"/>
</dbReference>
<dbReference type="PANTHER" id="PTHR32331">
    <property type="entry name" value="UPF0313 PROTEIN YGIQ"/>
    <property type="match status" value="1"/>
</dbReference>
<evidence type="ECO:0000256" key="5">
    <source>
        <dbReference type="ARBA" id="ARBA00023014"/>
    </source>
</evidence>
<dbReference type="InterPro" id="IPR022946">
    <property type="entry name" value="UPF0313"/>
</dbReference>
<evidence type="ECO:0000256" key="1">
    <source>
        <dbReference type="ARBA" id="ARBA00022485"/>
    </source>
</evidence>
<reference evidence="9" key="1">
    <citation type="submission" date="2006-05" db="EMBL/GenBank/DDBJ databases">
        <title>Annotation of the draft genome assembly of Desulfuromonas acetoxidans DSM 684.</title>
        <authorList>
            <consortium name="US DOE Joint Genome Institute (JGI-ORNL)"/>
            <person name="Larimer F."/>
            <person name="Land M."/>
            <person name="Hauser L."/>
        </authorList>
    </citation>
    <scope>NUCLEOTIDE SEQUENCE [LARGE SCALE GENOMIC DNA]</scope>
    <source>
        <strain evidence="9">DSM 684</strain>
    </source>
</reference>
<dbReference type="Pfam" id="PF04055">
    <property type="entry name" value="Radical_SAM"/>
    <property type="match status" value="1"/>
</dbReference>
<evidence type="ECO:0000256" key="4">
    <source>
        <dbReference type="ARBA" id="ARBA00023004"/>
    </source>
</evidence>
<name>Q1JVX9_DESA6</name>
<dbReference type="RefSeq" id="WP_006002827.1">
    <property type="nucleotide sequence ID" value="NZ_AAEW02000029.1"/>
</dbReference>
<protein>
    <submittedName>
        <fullName evidence="9">Radical SAM</fullName>
    </submittedName>
</protein>
<dbReference type="GO" id="GO:0051539">
    <property type="term" value="F:4 iron, 4 sulfur cluster binding"/>
    <property type="evidence" value="ECO:0007669"/>
    <property type="project" value="UniProtKB-KW"/>
</dbReference>
<dbReference type="AlphaFoldDB" id="Q1JVX9"/>
<dbReference type="Proteomes" id="UP000005695">
    <property type="component" value="Unassembled WGS sequence"/>
</dbReference>
<feature type="compositionally biased region" description="Basic residues" evidence="7">
    <location>
        <begin position="604"/>
        <end position="622"/>
    </location>
</feature>
<dbReference type="NCBIfam" id="TIGR03904">
    <property type="entry name" value="SAM_YgiQ"/>
    <property type="match status" value="1"/>
</dbReference>
<dbReference type="InterPro" id="IPR013704">
    <property type="entry name" value="UPF0313_N"/>
</dbReference>
<feature type="region of interest" description="Disordered" evidence="7">
    <location>
        <begin position="585"/>
        <end position="622"/>
    </location>
</feature>
<proteinExistence type="inferred from homology"/>
<keyword evidence="1 6" id="KW-0004">4Fe-4S</keyword>
<dbReference type="Pfam" id="PF11842">
    <property type="entry name" value="DUF3362"/>
    <property type="match status" value="1"/>
</dbReference>
<dbReference type="SFLD" id="SFLDG01069">
    <property type="entry name" value="UPF0313"/>
    <property type="match status" value="1"/>
</dbReference>
<comment type="cofactor">
    <cofactor evidence="6">
        <name>[4Fe-4S] cluster</name>
        <dbReference type="ChEBI" id="CHEBI:49883"/>
    </cofactor>
    <text evidence="6">Binds 1 [4Fe-4S] cluster. The cluster is coordinated with 3 cysteines and an exchangeable S-adenosyl-L-methionine.</text>
</comment>
<dbReference type="Gene3D" id="3.80.30.20">
    <property type="entry name" value="tm_1862 like domain"/>
    <property type="match status" value="1"/>
</dbReference>
<sequence length="622" mass="69344">MNDRSKNDNLTRFIPTSRAEMDARGWQELDVLFVSGDAYVDHPAFGVPLLARWLESLGYRVGIVAQPDWRRADDFLVMGRPRLCVAISSGAMDSMVNHYTAARKKRRDDAYTPGGQSGARPNRAIIAYTAAVKGALKGVPVIIGGIEASLRRMAHYDYWSEQVRRSVLIDSKADLLVYGMGETALAEIVRHLDDGEPVSALNAIRGTAWVTNSPPADAVCLPDYEMVEQDVAAYAKAFALSEQMGQKTQAQAHGSRWVVVNPPTVALEEAQLDALYALPFARRPHFSYRQSIPAFEQIRWSVTSHRGCQGGCAFCAIARHQGRRVQSRSQSSVVEEVRQLSCDEDFRGTITDVGGPTANMYGIEVEDGGKCARCQRISCLFPQICSNLQVRNGRAARLLRRVREIKGVKHVFVASGVRYDLLEQQGDYLKGLLEHHVGGLLKVAPEALSDPLLKVMRKPAAQAFGRFVEAFRADSRRRGKRRGIVPYLMAGHPGSTLNDMIDTALFLKRYHLRVEQVQEFTPTPGTLATCMYHTGIDPFSGQSVEICRSEKQRRWQKALLLYHLPASRKPILEALRSCAREQDGAALFGGGRERSGAEPLDRKAPRHDRSPRRKKTLRPKRR</sequence>
<dbReference type="InterPro" id="IPR023404">
    <property type="entry name" value="rSAM_horseshoe"/>
</dbReference>
<dbReference type="SFLD" id="SFLDS00029">
    <property type="entry name" value="Radical_SAM"/>
    <property type="match status" value="1"/>
</dbReference>
<comment type="similarity">
    <text evidence="6">Belongs to the UPF0313 family.</text>
</comment>
<evidence type="ECO:0000259" key="8">
    <source>
        <dbReference type="PROSITE" id="PS51918"/>
    </source>
</evidence>
<dbReference type="SMART" id="SM00729">
    <property type="entry name" value="Elp3"/>
    <property type="match status" value="1"/>
</dbReference>
<dbReference type="PROSITE" id="PS51918">
    <property type="entry name" value="RADICAL_SAM"/>
    <property type="match status" value="1"/>
</dbReference>
<keyword evidence="10" id="KW-1185">Reference proteome</keyword>
<evidence type="ECO:0000256" key="6">
    <source>
        <dbReference type="HAMAP-Rule" id="MF_01251"/>
    </source>
</evidence>
<evidence type="ECO:0000256" key="7">
    <source>
        <dbReference type="SAM" id="MobiDB-lite"/>
    </source>
</evidence>
<reference evidence="9" key="2">
    <citation type="submission" date="2006-05" db="EMBL/GenBank/DDBJ databases">
        <title>Sequencing of the draft genome and assembly of Desulfuromonas acetoxidans DSM 684.</title>
        <authorList>
            <consortium name="US DOE Joint Genome Institute (JGI-PGF)"/>
            <person name="Copeland A."/>
            <person name="Lucas S."/>
            <person name="Lapidus A."/>
            <person name="Barry K."/>
            <person name="Detter J.C."/>
            <person name="Glavina del Rio T."/>
            <person name="Hammon N."/>
            <person name="Israni S."/>
            <person name="Dalin E."/>
            <person name="Tice H."/>
            <person name="Bruce D."/>
            <person name="Pitluck S."/>
            <person name="Richardson P."/>
        </authorList>
    </citation>
    <scope>NUCLEOTIDE SEQUENCE [LARGE SCALE GENOMIC DNA]</scope>
    <source>
        <strain evidence="9">DSM 684</strain>
    </source>
</reference>
<dbReference type="GO" id="GO:0003824">
    <property type="term" value="F:catalytic activity"/>
    <property type="evidence" value="ECO:0007669"/>
    <property type="project" value="InterPro"/>
</dbReference>
<dbReference type="InterPro" id="IPR006638">
    <property type="entry name" value="Elp3/MiaA/NifB-like_rSAM"/>
</dbReference>
<feature type="domain" description="Radical SAM core" evidence="8">
    <location>
        <begin position="294"/>
        <end position="563"/>
    </location>
</feature>
<dbReference type="SUPFAM" id="SSF102114">
    <property type="entry name" value="Radical SAM enzymes"/>
    <property type="match status" value="1"/>
</dbReference>
<dbReference type="InterPro" id="IPR007197">
    <property type="entry name" value="rSAM"/>
</dbReference>
<dbReference type="HAMAP" id="MF_01251">
    <property type="entry name" value="UPF0313"/>
    <property type="match status" value="1"/>
</dbReference>
<dbReference type="GO" id="GO:0005506">
    <property type="term" value="F:iron ion binding"/>
    <property type="evidence" value="ECO:0007669"/>
    <property type="project" value="UniProtKB-UniRule"/>
</dbReference>
<dbReference type="PANTHER" id="PTHR32331:SF0">
    <property type="entry name" value="UPF0313 PROTEIN YGIQ"/>
    <property type="match status" value="1"/>
</dbReference>
<dbReference type="InterPro" id="IPR058240">
    <property type="entry name" value="rSAM_sf"/>
</dbReference>
<feature type="compositionally biased region" description="Basic and acidic residues" evidence="7">
    <location>
        <begin position="591"/>
        <end position="603"/>
    </location>
</feature>
<keyword evidence="2 6" id="KW-0949">S-adenosyl-L-methionine</keyword>
<feature type="binding site" evidence="6">
    <location>
        <position position="315"/>
    </location>
    <ligand>
        <name>[4Fe-4S] cluster</name>
        <dbReference type="ChEBI" id="CHEBI:49883"/>
        <note>4Fe-4S-S-AdoMet</note>
    </ligand>
</feature>
<accession>Q1JVX9</accession>
<dbReference type="OrthoDB" id="9803479at2"/>
<organism evidence="9 10">
    <name type="scientific">Desulfuromonas acetoxidans (strain DSM 684 / 11070)</name>
    <dbReference type="NCBI Taxonomy" id="281689"/>
    <lineage>
        <taxon>Bacteria</taxon>
        <taxon>Pseudomonadati</taxon>
        <taxon>Thermodesulfobacteriota</taxon>
        <taxon>Desulfuromonadia</taxon>
        <taxon>Desulfuromonadales</taxon>
        <taxon>Desulfuromonadaceae</taxon>
        <taxon>Desulfuromonas</taxon>
    </lineage>
</organism>
<evidence type="ECO:0000256" key="2">
    <source>
        <dbReference type="ARBA" id="ARBA00022691"/>
    </source>
</evidence>
<keyword evidence="4 6" id="KW-0408">Iron</keyword>
<keyword evidence="3 6" id="KW-0479">Metal-binding</keyword>
<evidence type="ECO:0000256" key="3">
    <source>
        <dbReference type="ARBA" id="ARBA00022723"/>
    </source>
</evidence>
<evidence type="ECO:0000313" key="10">
    <source>
        <dbReference type="Proteomes" id="UP000005695"/>
    </source>
</evidence>
<dbReference type="InterPro" id="IPR024560">
    <property type="entry name" value="UPF0313_C"/>
</dbReference>